<dbReference type="PATRIC" id="fig|1256908.3.peg.721"/>
<dbReference type="CDD" id="cd18013">
    <property type="entry name" value="DEXQc_bact_SNF2"/>
    <property type="match status" value="1"/>
</dbReference>
<proteinExistence type="predicted"/>
<dbReference type="HOGENOM" id="CLU_029251_0_0_9"/>
<keyword evidence="2" id="KW-0067">ATP-binding</keyword>
<dbReference type="eggNOG" id="COG0553">
    <property type="taxonomic scope" value="Bacteria"/>
</dbReference>
<dbReference type="InterPro" id="IPR001650">
    <property type="entry name" value="Helicase_C-like"/>
</dbReference>
<evidence type="ECO:0000313" key="2">
    <source>
        <dbReference type="EMBL" id="ERK50314.1"/>
    </source>
</evidence>
<name>U2Q2Q6_EUBRA</name>
<protein>
    <submittedName>
        <fullName evidence="2">DEAD/DEAH box helicase</fullName>
    </submittedName>
</protein>
<keyword evidence="2" id="KW-0378">Hydrolase</keyword>
<dbReference type="Pfam" id="PF00176">
    <property type="entry name" value="SNF2-rel_dom"/>
    <property type="match status" value="1"/>
</dbReference>
<dbReference type="AlphaFoldDB" id="U2Q2Q6"/>
<dbReference type="Pfam" id="PF00271">
    <property type="entry name" value="Helicase_C"/>
    <property type="match status" value="1"/>
</dbReference>
<keyword evidence="2" id="KW-0347">Helicase</keyword>
<dbReference type="Gene3D" id="3.40.50.10810">
    <property type="entry name" value="Tandem AAA-ATPase domain"/>
    <property type="match status" value="1"/>
</dbReference>
<sequence>MMQDRLEGFLMEYKPHDYQQFAINYILEHPIAAVILGMGLGKTSITLTAIEQLIYDSFEVSKVLVVAPLRVARNTWSDEIHKWNHLKHLRYSIVLGSAAERKKALEADADIYIINRENLQWLIEQSGVNFFWDMVVLDELSSFKNWNCKRFKAFMKVRPNVKRVIGLTGTPSSNGLMDLFAEFKCLDMGERLGRFISQYRVNYFVPDRMNGPIVYSYKVRNGAEEQIYEKISDITISMKALDHLQMPEFISNEYPVYMNDEEAKLYADMEEDLFIPLKKGEITAANAAALSGKLLQMANGAVYSDDGDEIVIHDQKLDALEDMIEAANGRPVMVAYWFKHDLSRIMRRLTEKKIPFEKLDSEESIRKWNRGELQVALIHPASAGHGLNLQSGGNMLIWFGLTWSLELYQQTVARLWRQGQTSETVVVQHIITAGTIDEDVMKALASKDMTQNRLIAAVKARVTHGR</sequence>
<feature type="domain" description="Helicase ATP-binding" evidence="1">
    <location>
        <begin position="23"/>
        <end position="189"/>
    </location>
</feature>
<gene>
    <name evidence="2" type="ORF">HMPREF0373_00783</name>
</gene>
<dbReference type="Gene3D" id="3.40.50.300">
    <property type="entry name" value="P-loop containing nucleotide triphosphate hydrolases"/>
    <property type="match status" value="1"/>
</dbReference>
<dbReference type="PROSITE" id="PS51192">
    <property type="entry name" value="HELICASE_ATP_BIND_1"/>
    <property type="match status" value="1"/>
</dbReference>
<evidence type="ECO:0000259" key="1">
    <source>
        <dbReference type="PROSITE" id="PS51192"/>
    </source>
</evidence>
<keyword evidence="2" id="KW-0547">Nucleotide-binding</keyword>
<dbReference type="SUPFAM" id="SSF52540">
    <property type="entry name" value="P-loop containing nucleoside triphosphate hydrolases"/>
    <property type="match status" value="2"/>
</dbReference>
<dbReference type="PANTHER" id="PTHR45629">
    <property type="entry name" value="SNF2/RAD54 FAMILY MEMBER"/>
    <property type="match status" value="1"/>
</dbReference>
<dbReference type="InterPro" id="IPR038718">
    <property type="entry name" value="SNF2-like_sf"/>
</dbReference>
<dbReference type="InterPro" id="IPR000330">
    <property type="entry name" value="SNF2_N"/>
</dbReference>
<dbReference type="InterPro" id="IPR014001">
    <property type="entry name" value="Helicase_ATP-bd"/>
</dbReference>
<accession>U2Q2Q6</accession>
<dbReference type="EMBL" id="AWVJ01000054">
    <property type="protein sequence ID" value="ERK50314.1"/>
    <property type="molecule type" value="Genomic_DNA"/>
</dbReference>
<dbReference type="Proteomes" id="UP000016608">
    <property type="component" value="Unassembled WGS sequence"/>
</dbReference>
<keyword evidence="3" id="KW-1185">Reference proteome</keyword>
<dbReference type="PANTHER" id="PTHR45629:SF7">
    <property type="entry name" value="DNA EXCISION REPAIR PROTEIN ERCC-6-RELATED"/>
    <property type="match status" value="1"/>
</dbReference>
<reference evidence="2 3" key="1">
    <citation type="submission" date="2013-06" db="EMBL/GenBank/DDBJ databases">
        <authorList>
            <person name="Weinstock G."/>
            <person name="Sodergren E."/>
            <person name="Lobos E.A."/>
            <person name="Fulton L."/>
            <person name="Fulton R."/>
            <person name="Courtney L."/>
            <person name="Fronick C."/>
            <person name="O'Laughlin M."/>
            <person name="Godfrey J."/>
            <person name="Wilson R.M."/>
            <person name="Miner T."/>
            <person name="Farmer C."/>
            <person name="Delehaunty K."/>
            <person name="Cordes M."/>
            <person name="Minx P."/>
            <person name="Tomlinson C."/>
            <person name="Chen J."/>
            <person name="Wollam A."/>
            <person name="Pepin K.H."/>
            <person name="Bhonagiri V."/>
            <person name="Zhang X."/>
            <person name="Warren W."/>
            <person name="Mitreva M."/>
            <person name="Mardis E.R."/>
            <person name="Wilson R.K."/>
        </authorList>
    </citation>
    <scope>NUCLEOTIDE SEQUENCE [LARGE SCALE GENOMIC DNA]</scope>
    <source>
        <strain evidence="2 3">ATCC 29099</strain>
    </source>
</reference>
<organism evidence="2 3">
    <name type="scientific">Eubacterium ramulus ATCC 29099</name>
    <dbReference type="NCBI Taxonomy" id="1256908"/>
    <lineage>
        <taxon>Bacteria</taxon>
        <taxon>Bacillati</taxon>
        <taxon>Bacillota</taxon>
        <taxon>Clostridia</taxon>
        <taxon>Eubacteriales</taxon>
        <taxon>Eubacteriaceae</taxon>
        <taxon>Eubacterium</taxon>
    </lineage>
</organism>
<dbReference type="InterPro" id="IPR027417">
    <property type="entry name" value="P-loop_NTPase"/>
</dbReference>
<evidence type="ECO:0000313" key="3">
    <source>
        <dbReference type="Proteomes" id="UP000016608"/>
    </source>
</evidence>
<dbReference type="SMART" id="SM00487">
    <property type="entry name" value="DEXDc"/>
    <property type="match status" value="1"/>
</dbReference>
<dbReference type="GO" id="GO:0005524">
    <property type="term" value="F:ATP binding"/>
    <property type="evidence" value="ECO:0007669"/>
    <property type="project" value="InterPro"/>
</dbReference>
<dbReference type="InterPro" id="IPR050496">
    <property type="entry name" value="SNF2_RAD54_helicase_repair"/>
</dbReference>
<comment type="caution">
    <text evidence="2">The sequence shown here is derived from an EMBL/GenBank/DDBJ whole genome shotgun (WGS) entry which is preliminary data.</text>
</comment>
<dbReference type="GO" id="GO:0004386">
    <property type="term" value="F:helicase activity"/>
    <property type="evidence" value="ECO:0007669"/>
    <property type="project" value="UniProtKB-KW"/>
</dbReference>